<proteinExistence type="predicted"/>
<dbReference type="InterPro" id="IPR025737">
    <property type="entry name" value="FApF"/>
</dbReference>
<reference evidence="2 3" key="1">
    <citation type="submission" date="2024-10" db="EMBL/GenBank/DDBJ databases">
        <authorList>
            <person name="Lu C.-H."/>
        </authorList>
    </citation>
    <scope>NUCLEOTIDE SEQUENCE [LARGE SCALE GENOMIC DNA]</scope>
    <source>
        <strain evidence="2 3">22ZTDG03-2</strain>
    </source>
</reference>
<evidence type="ECO:0000256" key="1">
    <source>
        <dbReference type="SAM" id="SignalP"/>
    </source>
</evidence>
<comment type="caution">
    <text evidence="2">The sequence shown here is derived from an EMBL/GenBank/DDBJ whole genome shotgun (WGS) entry which is preliminary data.</text>
</comment>
<gene>
    <name evidence="2" type="ORF">ACIPUP_09520</name>
</gene>
<dbReference type="Proteomes" id="UP001617689">
    <property type="component" value="Unassembled WGS sequence"/>
</dbReference>
<organism evidence="2 3">
    <name type="scientific">Pectobacterium actinidiae</name>
    <dbReference type="NCBI Taxonomy" id="1507808"/>
    <lineage>
        <taxon>Bacteria</taxon>
        <taxon>Pseudomonadati</taxon>
        <taxon>Pseudomonadota</taxon>
        <taxon>Gammaproteobacteria</taxon>
        <taxon>Enterobacterales</taxon>
        <taxon>Pectobacteriaceae</taxon>
        <taxon>Pectobacterium</taxon>
    </lineage>
</organism>
<feature type="chain" id="PRO_5047031897" evidence="1">
    <location>
        <begin position="23"/>
        <end position="291"/>
    </location>
</feature>
<dbReference type="Pfam" id="PF13557">
    <property type="entry name" value="Phenol_MetA_deg"/>
    <property type="match status" value="1"/>
</dbReference>
<sequence length="291" mass="32165">MKKIYGSTGFLFAAFLCVPAHALEFSPGDYEMLPADKNLALAYFQYAHSDAFFSQDKKVAGDYRLRTEATLLRFIHGFRPTEDISIEPQMIIPFAKADAMGDASSLGNASGMGDIVLGVPFKFRVNNSGADILALAPFIYAPTGAYDNEQAINIGENRWRYLLQGVWIHHFSDSWAFDTGVDVSWTTANGEFGANKTTLKQSPRYEYQAYLRYNLTPATQFGVGGGWITGAESRINGVSQDDRLDSTYVRLSASHFITPGVQLQLSGGRDLSVEQGFKQDTNLSLRLGFLF</sequence>
<evidence type="ECO:0000313" key="3">
    <source>
        <dbReference type="Proteomes" id="UP001617689"/>
    </source>
</evidence>
<feature type="signal peptide" evidence="1">
    <location>
        <begin position="1"/>
        <end position="22"/>
    </location>
</feature>
<dbReference type="RefSeq" id="WP_400395657.1">
    <property type="nucleotide sequence ID" value="NZ_JBIXLL010000004.1"/>
</dbReference>
<protein>
    <submittedName>
        <fullName evidence="2">Transporter</fullName>
    </submittedName>
</protein>
<keyword evidence="3" id="KW-1185">Reference proteome</keyword>
<keyword evidence="1" id="KW-0732">Signal</keyword>
<name>A0ABW8GA09_9GAMM</name>
<accession>A0ABW8GA09</accession>
<dbReference type="EMBL" id="JBIXLL010000004">
    <property type="protein sequence ID" value="MFJ5429395.1"/>
    <property type="molecule type" value="Genomic_DNA"/>
</dbReference>
<evidence type="ECO:0000313" key="2">
    <source>
        <dbReference type="EMBL" id="MFJ5429395.1"/>
    </source>
</evidence>